<dbReference type="Proteomes" id="UP000032675">
    <property type="component" value="Unassembled WGS sequence"/>
</dbReference>
<feature type="chain" id="PRO_5002310291" evidence="1">
    <location>
        <begin position="27"/>
        <end position="186"/>
    </location>
</feature>
<keyword evidence="1" id="KW-0732">Signal</keyword>
<feature type="signal peptide" evidence="1">
    <location>
        <begin position="1"/>
        <end position="26"/>
    </location>
</feature>
<dbReference type="AlphaFoldDB" id="A0A0D6PYX5"/>
<organism evidence="2 3">
    <name type="scientific">Komagataeibacter europaeus NBRC 3261</name>
    <dbReference type="NCBI Taxonomy" id="1234669"/>
    <lineage>
        <taxon>Bacteria</taxon>
        <taxon>Pseudomonadati</taxon>
        <taxon>Pseudomonadota</taxon>
        <taxon>Alphaproteobacteria</taxon>
        <taxon>Acetobacterales</taxon>
        <taxon>Acetobacteraceae</taxon>
        <taxon>Komagataeibacter</taxon>
    </lineage>
</organism>
<reference evidence="2 3" key="1">
    <citation type="submission" date="2012-11" db="EMBL/GenBank/DDBJ databases">
        <title>Whole genome sequence of Gluconacetobacter europaeus NBRC3261.</title>
        <authorList>
            <person name="Azuma Y."/>
            <person name="Higashiura N."/>
            <person name="Hirakawa H."/>
            <person name="Matsushita K."/>
        </authorList>
    </citation>
    <scope>NUCLEOTIDE SEQUENCE [LARGE SCALE GENOMIC DNA]</scope>
    <source>
        <strain evidence="2 3">NBRC 3261</strain>
    </source>
</reference>
<proteinExistence type="predicted"/>
<evidence type="ECO:0000313" key="2">
    <source>
        <dbReference type="EMBL" id="GAN96233.1"/>
    </source>
</evidence>
<accession>A0A0D6PYX5</accession>
<evidence type="ECO:0000256" key="1">
    <source>
        <dbReference type="SAM" id="SignalP"/>
    </source>
</evidence>
<comment type="caution">
    <text evidence="2">The sequence shown here is derived from an EMBL/GenBank/DDBJ whole genome shotgun (WGS) entry which is preliminary data.</text>
</comment>
<sequence length="186" mass="19790">MCLRSFPRLMLLVALLAPPIGLTALAASLPQSGPSPTETGMDLNARSLSRQIHEDGAEATVRTLDTHRAWPRLRRAVAAGWDGWIELVPDLIAHTDDATARQLRTALRQALPRNPHAVLSVLDPGNGPLLGAGALCTPHGMPVRWARDSMRAISAEHDIHLTHQVNDCLAALSASTTATGKANSGT</sequence>
<protein>
    <submittedName>
        <fullName evidence="2">Uncharacterized protein</fullName>
    </submittedName>
</protein>
<dbReference type="EMBL" id="BANI01000050">
    <property type="protein sequence ID" value="GAN96233.1"/>
    <property type="molecule type" value="Genomic_DNA"/>
</dbReference>
<gene>
    <name evidence="2" type="ORF">Geu3261_0056_010</name>
</gene>
<evidence type="ECO:0000313" key="3">
    <source>
        <dbReference type="Proteomes" id="UP000032675"/>
    </source>
</evidence>
<name>A0A0D6PYX5_KOMEU</name>